<dbReference type="AlphaFoldDB" id="A0A5R8P5I8"/>
<dbReference type="Proteomes" id="UP000308349">
    <property type="component" value="Unassembled WGS sequence"/>
</dbReference>
<reference evidence="2 3" key="1">
    <citation type="submission" date="2019-05" db="EMBL/GenBank/DDBJ databases">
        <title>Genomes sequences of two Nocardia cyriacigeorgica environmental isolates, type strains Nocardia asteroides ATCC 19247 and Nocardia cyriacigeorgica DSM 44484.</title>
        <authorList>
            <person name="Vautrin F."/>
            <person name="Bergeron E."/>
            <person name="Dubost A."/>
            <person name="Abrouk D."/>
            <person name="Rodriguez Nava V."/>
            <person name="Pujic P."/>
        </authorList>
    </citation>
    <scope>NUCLEOTIDE SEQUENCE [LARGE SCALE GENOMIC DNA]</scope>
    <source>
        <strain evidence="2 3">EML 1456</strain>
    </source>
</reference>
<evidence type="ECO:0000313" key="3">
    <source>
        <dbReference type="Proteomes" id="UP000308349"/>
    </source>
</evidence>
<sequence>MTAPSWVSQPFPPEGASAAEGIRNQLGKPELDHLTILVRESAQNSWDARVCDGVTVHYRIDLQTVSAADSSAWRDHLTRRAPMKEVLPLRESLQKPTIRVLSISDRGTRGLGGPTRADTVTDKGRDFVAFLRNIGEPRDQSLGGGTYGFGKGILYLVSRSGTILVHTRCQYEGRYETRLMGAALWKSYDSTEGGGKRRYTGRHWWGDASGEVIEPLVGRAAEMMAARLGLRPFGESETGTTIVIIDPNLEEYTPAEAAEYLADTITWQLWPKMLSVRGEKPPMRFTVTCDGIDYPVPDPANTKPLRLFVSAYKRMAEGNGEDLRWRSKKLLGRLGIERTMSQRFEPSSAAKMAGFDSGMVHHVCLMRPAELVVTYWHGPKPPSEYIAYAGVFRADESMDETFAAAEPPTHDSWNPQSLEAPDSSYVRVTFTRLKETAERVAGLLDKGEVEAAQVSLGAASDQLSPLVGGAWGIGSATDYGKPGDTKAPDHSRPARRRPSGAMDDRHGDVDTASDTAGSGVPEDFATKGSQLGSGSAPKRRRPKIEYVGDAYLDDYWGNAVVVQEFRLPVKLAQRVSADLAVALTTDGGLETDPPAGADVPGLVGWEDPTGELHTTPTFVIEGGTGEIWKAVAKPAADTMTDIVLFTEAVAS</sequence>
<protein>
    <submittedName>
        <fullName evidence="2">Uncharacterized protein</fullName>
    </submittedName>
</protein>
<comment type="caution">
    <text evidence="2">The sequence shown here is derived from an EMBL/GenBank/DDBJ whole genome shotgun (WGS) entry which is preliminary data.</text>
</comment>
<dbReference type="EMBL" id="VBUU01000045">
    <property type="protein sequence ID" value="TLF94896.1"/>
    <property type="molecule type" value="Genomic_DNA"/>
</dbReference>
<feature type="compositionally biased region" description="Basic and acidic residues" evidence="1">
    <location>
        <begin position="481"/>
        <end position="492"/>
    </location>
</feature>
<gene>
    <name evidence="2" type="ORF">FEK35_28625</name>
</gene>
<feature type="region of interest" description="Disordered" evidence="1">
    <location>
        <begin position="478"/>
        <end position="540"/>
    </location>
</feature>
<name>A0A5R8P5I8_9NOCA</name>
<accession>A0A5R8P5I8</accession>
<organism evidence="2 3">
    <name type="scientific">Nocardia cyriacigeorgica</name>
    <dbReference type="NCBI Taxonomy" id="135487"/>
    <lineage>
        <taxon>Bacteria</taxon>
        <taxon>Bacillati</taxon>
        <taxon>Actinomycetota</taxon>
        <taxon>Actinomycetes</taxon>
        <taxon>Mycobacteriales</taxon>
        <taxon>Nocardiaceae</taxon>
        <taxon>Nocardia</taxon>
    </lineage>
</organism>
<dbReference type="RefSeq" id="WP_138458867.1">
    <property type="nucleotide sequence ID" value="NZ_VBUU01000045.1"/>
</dbReference>
<evidence type="ECO:0000256" key="1">
    <source>
        <dbReference type="SAM" id="MobiDB-lite"/>
    </source>
</evidence>
<evidence type="ECO:0000313" key="2">
    <source>
        <dbReference type="EMBL" id="TLF94896.1"/>
    </source>
</evidence>
<proteinExistence type="predicted"/>
<dbReference type="OrthoDB" id="3267770at2"/>